<keyword evidence="3" id="KW-1185">Reference proteome</keyword>
<dbReference type="Proteomes" id="UP000451354">
    <property type="component" value="Plasmid pCPRO01"/>
</dbReference>
<evidence type="ECO:0000313" key="2">
    <source>
        <dbReference type="EMBL" id="QJW38780.1"/>
    </source>
</evidence>
<dbReference type="RefSeq" id="WP_154800723.1">
    <property type="nucleotide sequence ID" value="NZ_CP052758.1"/>
</dbReference>
<sequence>MSPKTDAQKAAERAEREDMYFVSPEIFAMGMPLPRRTDGSDYAGTDEQPEPR</sequence>
<dbReference type="EMBL" id="CP052758">
    <property type="protein sequence ID" value="QJW38780.1"/>
    <property type="molecule type" value="Genomic_DNA"/>
</dbReference>
<feature type="region of interest" description="Disordered" evidence="1">
    <location>
        <begin position="30"/>
        <end position="52"/>
    </location>
</feature>
<accession>A0A6M5UKQ9</accession>
<keyword evidence="2" id="KW-0614">Plasmid</keyword>
<dbReference type="KEGG" id="cprt:FIC82_020585"/>
<reference evidence="3" key="1">
    <citation type="journal article" date="2022" name="Int. J. Syst. Evol. Microbiol.">
        <title>Cellulosimicrobium protaetiae sp. nov., isolated from the gut of the larva of Protaetia brevitarsis seulensis.</title>
        <authorList>
            <person name="Le Han H."/>
            <person name="Nguyen T.T.H."/>
            <person name="Li Z."/>
            <person name="Shin N.R."/>
            <person name="Kim S.G."/>
        </authorList>
    </citation>
    <scope>NUCLEOTIDE SEQUENCE [LARGE SCALE GENOMIC DNA]</scope>
    <source>
        <strain evidence="3">BI34</strain>
    </source>
</reference>
<organism evidence="2 3">
    <name type="scientific">Cellulosimicrobium protaetiae</name>
    <dbReference type="NCBI Taxonomy" id="2587808"/>
    <lineage>
        <taxon>Bacteria</taxon>
        <taxon>Bacillati</taxon>
        <taxon>Actinomycetota</taxon>
        <taxon>Actinomycetes</taxon>
        <taxon>Micrococcales</taxon>
        <taxon>Promicromonosporaceae</taxon>
        <taxon>Cellulosimicrobium</taxon>
    </lineage>
</organism>
<evidence type="ECO:0000256" key="1">
    <source>
        <dbReference type="SAM" id="MobiDB-lite"/>
    </source>
</evidence>
<protein>
    <submittedName>
        <fullName evidence="2">Uncharacterized protein</fullName>
    </submittedName>
</protein>
<evidence type="ECO:0000313" key="3">
    <source>
        <dbReference type="Proteomes" id="UP000451354"/>
    </source>
</evidence>
<geneLocation type="plasmid" evidence="2 3">
    <name>pCPRO01</name>
</geneLocation>
<proteinExistence type="predicted"/>
<dbReference type="AlphaFoldDB" id="A0A6M5UKQ9"/>
<gene>
    <name evidence="2" type="ORF">FIC82_020585</name>
</gene>
<dbReference type="OrthoDB" id="9983424at2"/>
<name>A0A6M5UKQ9_9MICO</name>